<protein>
    <submittedName>
        <fullName evidence="1">RidA family protein</fullName>
    </submittedName>
</protein>
<gene>
    <name evidence="1" type="ORF">MST27_07420</name>
</gene>
<evidence type="ECO:0000313" key="1">
    <source>
        <dbReference type="EMBL" id="MCJ0973198.1"/>
    </source>
</evidence>
<name>A0A9X1W2B5_9GAMM</name>
<evidence type="ECO:0000313" key="2">
    <source>
        <dbReference type="Proteomes" id="UP001139682"/>
    </source>
</evidence>
<proteinExistence type="predicted"/>
<dbReference type="EMBL" id="JALGRD010000003">
    <property type="protein sequence ID" value="MCJ0973198.1"/>
    <property type="molecule type" value="Genomic_DNA"/>
</dbReference>
<dbReference type="SUPFAM" id="SSF55298">
    <property type="entry name" value="YjgF-like"/>
    <property type="match status" value="1"/>
</dbReference>
<dbReference type="InterPro" id="IPR035959">
    <property type="entry name" value="RutC-like_sf"/>
</dbReference>
<organism evidence="1 2">
    <name type="scientific">Stutzerimonas marianensis</name>
    <dbReference type="NCBI Taxonomy" id="2929513"/>
    <lineage>
        <taxon>Bacteria</taxon>
        <taxon>Pseudomonadati</taxon>
        <taxon>Pseudomonadota</taxon>
        <taxon>Gammaproteobacteria</taxon>
        <taxon>Pseudomonadales</taxon>
        <taxon>Pseudomonadaceae</taxon>
        <taxon>Stutzerimonas</taxon>
    </lineage>
</organism>
<dbReference type="RefSeq" id="WP_243605363.1">
    <property type="nucleotide sequence ID" value="NZ_JALGRD010000003.1"/>
</dbReference>
<comment type="caution">
    <text evidence="1">The sequence shown here is derived from an EMBL/GenBank/DDBJ whole genome shotgun (WGS) entry which is preliminary data.</text>
</comment>
<dbReference type="Gene3D" id="3.30.1330.40">
    <property type="entry name" value="RutC-like"/>
    <property type="match status" value="1"/>
</dbReference>
<keyword evidence="2" id="KW-1185">Reference proteome</keyword>
<sequence length="166" mass="18158">MNAGPIQTLGYLNPPWMPNYGYAQVEQIDNRLRIVGLISLDTAGNLVGPAPVDAKGLPTDHSNMALQMQVAYANASKLLMLLGGSLDDVIEETLYVVELEQAIQVVTGVRRQAYGNPWPRCRSRLVRAPRLLFSEQLVEIALTAEVSICLSLLNPAPMKKKMVGTN</sequence>
<accession>A0A9X1W2B5</accession>
<dbReference type="AlphaFoldDB" id="A0A9X1W2B5"/>
<reference evidence="1" key="1">
    <citation type="submission" date="2022-03" db="EMBL/GenBank/DDBJ databases">
        <title>Pseudomonas marianensis sp. nov., a marine bacterium isolated from deep-sea sediments of the Mariana Trench.</title>
        <authorList>
            <person name="Wei Y."/>
        </authorList>
    </citation>
    <scope>NUCLEOTIDE SEQUENCE</scope>
    <source>
        <strain evidence="1">PS1</strain>
    </source>
</reference>
<dbReference type="Proteomes" id="UP001139682">
    <property type="component" value="Unassembled WGS sequence"/>
</dbReference>